<dbReference type="OrthoDB" id="9804366at2"/>
<keyword evidence="3" id="KW-1185">Reference proteome</keyword>
<organism evidence="2 3">
    <name type="scientific">Novibacillus thermophilus</name>
    <dbReference type="NCBI Taxonomy" id="1471761"/>
    <lineage>
        <taxon>Bacteria</taxon>
        <taxon>Bacillati</taxon>
        <taxon>Bacillota</taxon>
        <taxon>Bacilli</taxon>
        <taxon>Bacillales</taxon>
        <taxon>Thermoactinomycetaceae</taxon>
        <taxon>Novibacillus</taxon>
    </lineage>
</organism>
<evidence type="ECO:0000313" key="2">
    <source>
        <dbReference type="EMBL" id="AQS56510.1"/>
    </source>
</evidence>
<dbReference type="InterPro" id="IPR015422">
    <property type="entry name" value="PyrdxlP-dep_Trfase_small"/>
</dbReference>
<dbReference type="Proteomes" id="UP000188603">
    <property type="component" value="Chromosome"/>
</dbReference>
<dbReference type="Pfam" id="PF00266">
    <property type="entry name" value="Aminotran_5"/>
    <property type="match status" value="1"/>
</dbReference>
<dbReference type="Gene3D" id="3.40.640.10">
    <property type="entry name" value="Type I PLP-dependent aspartate aminotransferase-like (Major domain)"/>
    <property type="match status" value="1"/>
</dbReference>
<gene>
    <name evidence="2" type="ORF">B0W44_12800</name>
</gene>
<dbReference type="NCBIfam" id="TIGR01976">
    <property type="entry name" value="am_tr_V_VC1184"/>
    <property type="match status" value="1"/>
</dbReference>
<dbReference type="GO" id="GO:0003824">
    <property type="term" value="F:catalytic activity"/>
    <property type="evidence" value="ECO:0007669"/>
    <property type="project" value="UniProtKB-ARBA"/>
</dbReference>
<dbReference type="STRING" id="1471761.B0W44_12800"/>
<reference evidence="2 3" key="1">
    <citation type="journal article" date="2015" name="Int. J. Syst. Evol. Microbiol.">
        <title>Novibacillus thermophilus gen. nov., sp. nov., a Gram-staining-negative and moderately thermophilic member of the family Thermoactinomycetaceae.</title>
        <authorList>
            <person name="Yang G."/>
            <person name="Chen J."/>
            <person name="Zhou S."/>
        </authorList>
    </citation>
    <scope>NUCLEOTIDE SEQUENCE [LARGE SCALE GENOMIC DNA]</scope>
    <source>
        <strain evidence="2 3">SG-1</strain>
    </source>
</reference>
<feature type="domain" description="Aminotransferase class V" evidence="1">
    <location>
        <begin position="29"/>
        <end position="401"/>
    </location>
</feature>
<dbReference type="KEGG" id="ntr:B0W44_12800"/>
<dbReference type="InterPro" id="IPR015424">
    <property type="entry name" value="PyrdxlP-dep_Trfase"/>
</dbReference>
<dbReference type="PANTHER" id="PTHR43586:SF21">
    <property type="entry name" value="PYRIDOXAL PHOSPHATE (PLP)-DEPENDENT ASPARTATE AMINOTRANSFERASE SUPERFAMILY"/>
    <property type="match status" value="1"/>
</dbReference>
<name>A0A1U9K903_9BACL</name>
<dbReference type="RefSeq" id="WP_077720370.1">
    <property type="nucleotide sequence ID" value="NZ_CP019699.1"/>
</dbReference>
<evidence type="ECO:0000259" key="1">
    <source>
        <dbReference type="Pfam" id="PF00266"/>
    </source>
</evidence>
<sequence>MPAPTYPIEKVRNMFPALKRTVNELPVAYFDGPGGSQVAGPVIRAVSEYMQKGVANLGGTYVTSRETRQIVERARASSAALLGSDCENIAFGANMTTLAFRIARALSREWREGKGNIVVTELDHHANVDPWKTAAEEKGLDVRTIQLNPDTLTLDDGKVDEVIDEQTELVAIGLASNVVGTINDVCRVVQRAKEVDALAVIDGVHAVPHFLVDFKQLEADILFCSAYKFFGPHVGIVAVKRDLLERLKMYKLKPHPGGVPEKLETGTINFEGLVGVTEAVHFIAGFGTGQSLRERIADGYKNIETHEKALADRLRAGLADIEGVTLYQAPDPIPKTPTVAFRVTGVHPVEVCHRMAEQAIHIESGNFYAMTLIDRLGFSESGGLIRAGLAPYNTEEEIDRLIDSVCSLSHNSSVEKIK</sequence>
<dbReference type="Gene3D" id="3.90.1150.10">
    <property type="entry name" value="Aspartate Aminotransferase, domain 1"/>
    <property type="match status" value="1"/>
</dbReference>
<dbReference type="PANTHER" id="PTHR43586">
    <property type="entry name" value="CYSTEINE DESULFURASE"/>
    <property type="match status" value="1"/>
</dbReference>
<proteinExistence type="predicted"/>
<evidence type="ECO:0000313" key="3">
    <source>
        <dbReference type="Proteomes" id="UP000188603"/>
    </source>
</evidence>
<protein>
    <submittedName>
        <fullName evidence="2">Cysteine desulfurase-like protein</fullName>
    </submittedName>
</protein>
<dbReference type="InterPro" id="IPR011340">
    <property type="entry name" value="Cys_dSase-rel"/>
</dbReference>
<dbReference type="InterPro" id="IPR015421">
    <property type="entry name" value="PyrdxlP-dep_Trfase_major"/>
</dbReference>
<dbReference type="SUPFAM" id="SSF53383">
    <property type="entry name" value="PLP-dependent transferases"/>
    <property type="match status" value="1"/>
</dbReference>
<dbReference type="InterPro" id="IPR000192">
    <property type="entry name" value="Aminotrans_V_dom"/>
</dbReference>
<accession>A0A1U9K903</accession>
<dbReference type="EMBL" id="CP019699">
    <property type="protein sequence ID" value="AQS56510.1"/>
    <property type="molecule type" value="Genomic_DNA"/>
</dbReference>
<dbReference type="AlphaFoldDB" id="A0A1U9K903"/>